<comment type="caution">
    <text evidence="1">The sequence shown here is derived from an EMBL/GenBank/DDBJ whole genome shotgun (WGS) entry which is preliminary data.</text>
</comment>
<dbReference type="AlphaFoldDB" id="A0A9W6FVF0"/>
<proteinExistence type="predicted"/>
<evidence type="ECO:0000313" key="2">
    <source>
        <dbReference type="Proteomes" id="UP001144372"/>
    </source>
</evidence>
<sequence length="207" mass="23430">MIGEEMFVSLLKLSERRMLNGLIETLAQYGRPETIPYFERALEDDFYRAAAEKAFQKLGKASCDTLVLSAVTLRPGPFVESPSSLERRRSAIRLLNGIGIAPQHWQTLRRLLDEPDEELVVGASKLGMSIASREDRRAISHRLIGLVALAPWHLQEDIEDILTALKDESAGEIAGEVAQRNKQPEDLRARDERLRALLRIQRRFETA</sequence>
<protein>
    <recommendedName>
        <fullName evidence="3">HEAT repeat domain-containing protein</fullName>
    </recommendedName>
</protein>
<dbReference type="InterPro" id="IPR011989">
    <property type="entry name" value="ARM-like"/>
</dbReference>
<organism evidence="1 2">
    <name type="scientific">Desulforhabdus amnigena</name>
    <dbReference type="NCBI Taxonomy" id="40218"/>
    <lineage>
        <taxon>Bacteria</taxon>
        <taxon>Pseudomonadati</taxon>
        <taxon>Thermodesulfobacteriota</taxon>
        <taxon>Syntrophobacteria</taxon>
        <taxon>Syntrophobacterales</taxon>
        <taxon>Syntrophobacteraceae</taxon>
        <taxon>Desulforhabdus</taxon>
    </lineage>
</organism>
<evidence type="ECO:0008006" key="3">
    <source>
        <dbReference type="Google" id="ProtNLM"/>
    </source>
</evidence>
<gene>
    <name evidence="1" type="ORF">DAMNIGENAA_30010</name>
</gene>
<dbReference type="InterPro" id="IPR016024">
    <property type="entry name" value="ARM-type_fold"/>
</dbReference>
<name>A0A9W6FVF0_9BACT</name>
<evidence type="ECO:0000313" key="1">
    <source>
        <dbReference type="EMBL" id="GLI35568.1"/>
    </source>
</evidence>
<dbReference type="SUPFAM" id="SSF48371">
    <property type="entry name" value="ARM repeat"/>
    <property type="match status" value="1"/>
</dbReference>
<dbReference type="Gene3D" id="1.25.10.10">
    <property type="entry name" value="Leucine-rich Repeat Variant"/>
    <property type="match status" value="1"/>
</dbReference>
<dbReference type="Proteomes" id="UP001144372">
    <property type="component" value="Unassembled WGS sequence"/>
</dbReference>
<reference evidence="1" key="1">
    <citation type="submission" date="2022-12" db="EMBL/GenBank/DDBJ databases">
        <title>Reference genome sequencing for broad-spectrum identification of bacterial and archaeal isolates by mass spectrometry.</title>
        <authorList>
            <person name="Sekiguchi Y."/>
            <person name="Tourlousse D.M."/>
        </authorList>
    </citation>
    <scope>NUCLEOTIDE SEQUENCE</scope>
    <source>
        <strain evidence="1">ASRB1</strain>
    </source>
</reference>
<keyword evidence="2" id="KW-1185">Reference proteome</keyword>
<accession>A0A9W6FVF0</accession>
<dbReference type="EMBL" id="BSDR01000001">
    <property type="protein sequence ID" value="GLI35568.1"/>
    <property type="molecule type" value="Genomic_DNA"/>
</dbReference>
<dbReference type="RefSeq" id="WP_281795520.1">
    <property type="nucleotide sequence ID" value="NZ_BSDR01000001.1"/>
</dbReference>